<reference evidence="7 8" key="1">
    <citation type="journal article" date="2016" name="Microb. Cell Fact.">
        <title>Dissection of exopolysaccharide biosynthesis in Kozakia baliensis.</title>
        <authorList>
            <person name="Brandt J.U."/>
            <person name="Jakob F."/>
            <person name="Behr J."/>
            <person name="Geissler A.J."/>
            <person name="Vogel R.F."/>
        </authorList>
    </citation>
    <scope>NUCLEOTIDE SEQUENCE [LARGE SCALE GENOMIC DNA]</scope>
    <source>
        <strain evidence="7 8">DSM 14400</strain>
    </source>
</reference>
<dbReference type="AlphaFoldDB" id="A0A1D8UVI8"/>
<evidence type="ECO:0000256" key="1">
    <source>
        <dbReference type="ARBA" id="ARBA00004533"/>
    </source>
</evidence>
<keyword evidence="6" id="KW-0472">Membrane</keyword>
<dbReference type="InterPro" id="IPR051800">
    <property type="entry name" value="PqiA-PqiB_transport"/>
</dbReference>
<gene>
    <name evidence="7" type="ORF">A0U89_11320</name>
</gene>
<dbReference type="EMBL" id="CP014674">
    <property type="protein sequence ID" value="AOX17638.1"/>
    <property type="molecule type" value="Genomic_DNA"/>
</dbReference>
<keyword evidence="2" id="KW-1003">Cell membrane</keyword>
<evidence type="ECO:0000256" key="4">
    <source>
        <dbReference type="ARBA" id="ARBA00022692"/>
    </source>
</evidence>
<dbReference type="RefSeq" id="WP_070403202.1">
    <property type="nucleotide sequence ID" value="NZ_BJVW01000001.1"/>
</dbReference>
<dbReference type="eggNOG" id="COG1463">
    <property type="taxonomic scope" value="Bacteria"/>
</dbReference>
<organism evidence="7 8">
    <name type="scientific">Kozakia baliensis</name>
    <dbReference type="NCBI Taxonomy" id="153496"/>
    <lineage>
        <taxon>Bacteria</taxon>
        <taxon>Pseudomonadati</taxon>
        <taxon>Pseudomonadota</taxon>
        <taxon>Alphaproteobacteria</taxon>
        <taxon>Acetobacterales</taxon>
        <taxon>Acetobacteraceae</taxon>
        <taxon>Kozakia</taxon>
    </lineage>
</organism>
<keyword evidence="8" id="KW-1185">Reference proteome</keyword>
<dbReference type="OrthoDB" id="9806984at2"/>
<dbReference type="Pfam" id="PF02470">
    <property type="entry name" value="MlaD"/>
    <property type="match status" value="2"/>
</dbReference>
<evidence type="ECO:0000256" key="5">
    <source>
        <dbReference type="ARBA" id="ARBA00022989"/>
    </source>
</evidence>
<name>A0A1D8UVI8_9PROT</name>
<evidence type="ECO:0000313" key="8">
    <source>
        <dbReference type="Proteomes" id="UP000179145"/>
    </source>
</evidence>
<evidence type="ECO:0000313" key="7">
    <source>
        <dbReference type="EMBL" id="AOX17638.1"/>
    </source>
</evidence>
<dbReference type="KEGG" id="kba:A0U89_11320"/>
<dbReference type="Proteomes" id="UP000179145">
    <property type="component" value="Chromosome"/>
</dbReference>
<dbReference type="eggNOG" id="COG3008">
    <property type="taxonomic scope" value="Bacteria"/>
</dbReference>
<keyword evidence="4" id="KW-0812">Transmembrane</keyword>
<protein>
    <submittedName>
        <fullName evidence="7">Paraquat-inducible protein B</fullName>
    </submittedName>
</protein>
<evidence type="ECO:0000256" key="3">
    <source>
        <dbReference type="ARBA" id="ARBA00022519"/>
    </source>
</evidence>
<keyword evidence="3" id="KW-0997">Cell inner membrane</keyword>
<dbReference type="GO" id="GO:0005886">
    <property type="term" value="C:plasma membrane"/>
    <property type="evidence" value="ECO:0007669"/>
    <property type="project" value="UniProtKB-SubCell"/>
</dbReference>
<proteinExistence type="predicted"/>
<sequence length="563" mass="61069">MSDHNDYSSNRFDEPAEAGTRRTRFSIIWLIPVIAVAIAGWLAWRSYIDRGPEITVTFDTASGLTAGQTQVKNKAVTLGTVQDIDLTPDMRRVIVHIRMNADASNILTDRTRFWVVRPRINGASITGLETLLSGAYIAIDPGESGGRYQTSFTGLETAPGVRSDQPGSTFMLVTPTLGSIGEGAPVFFRDVSVGEVLGHTMPPGGEGPILVQVFVKSPYDHYLRTDTRFWNVSGVQVGFGAGGLKVQLTSLQALFSGGVAFGLPERRRAVDAPRAPANSVFRLYASQSDADNARYHQRQKIATYLDNSVKGLAPGAQVAMYGIPVGSVTGVKLDINQKEASARVRVDMEIEPERVFDEQHLQDLSKYDGLLAGLVAHGMRASVESASFLTGESMIGLQFVKNAKPVFLTYEDGIPIVPSQPGGFDGIMASAATTMDKVAAMPLTQIGEHLNDLLAHTDKRIDSPEVKQSLTALRDSLRHMSTLTQHADEGMKPLMKRLPEMSAALQGTLQNAQTVLASYGGDTDFHRDLEGMVVQLGEAARSIRFLTDYLNRHPSALITGRHS</sequence>
<keyword evidence="5" id="KW-1133">Transmembrane helix</keyword>
<evidence type="ECO:0000256" key="6">
    <source>
        <dbReference type="ARBA" id="ARBA00023136"/>
    </source>
</evidence>
<dbReference type="InterPro" id="IPR003399">
    <property type="entry name" value="Mce/MlaD"/>
</dbReference>
<comment type="subcellular location">
    <subcellularLocation>
        <location evidence="1">Cell inner membrane</location>
    </subcellularLocation>
</comment>
<dbReference type="PANTHER" id="PTHR30462:SF0">
    <property type="entry name" value="INTERMEMBRANE TRANSPORT PROTEIN YEBT"/>
    <property type="match status" value="1"/>
</dbReference>
<accession>A0A1D8UVI8</accession>
<evidence type="ECO:0000256" key="2">
    <source>
        <dbReference type="ARBA" id="ARBA00022475"/>
    </source>
</evidence>
<dbReference type="PANTHER" id="PTHR30462">
    <property type="entry name" value="INTERMEMBRANE TRANSPORT PROTEIN PQIB-RELATED"/>
    <property type="match status" value="1"/>
</dbReference>
<dbReference type="STRING" id="153496.A0U89_11320"/>